<dbReference type="RefSeq" id="XP_011303365.1">
    <property type="nucleotide sequence ID" value="XM_011305063.1"/>
</dbReference>
<comment type="subcellular location">
    <subcellularLocation>
        <location evidence="2">Cytoplasm</location>
    </subcellularLocation>
    <subcellularLocation>
        <location evidence="1">Nucleus</location>
    </subcellularLocation>
</comment>
<evidence type="ECO:0000256" key="4">
    <source>
        <dbReference type="ARBA" id="ARBA00016856"/>
    </source>
</evidence>
<keyword evidence="7" id="KW-0694">RNA-binding</keyword>
<accession>A0A0C9RCD8</accession>
<dbReference type="FunFam" id="1.10.10.1440:FF:000001">
    <property type="entry name" value="phosphorylated adapter RNA export protein-like"/>
    <property type="match status" value="1"/>
</dbReference>
<dbReference type="Gene3D" id="1.10.10.1440">
    <property type="entry name" value="PHAX RNA-binding domain"/>
    <property type="match status" value="1"/>
</dbReference>
<dbReference type="Pfam" id="PF10258">
    <property type="entry name" value="PHAX_RNA-bd"/>
    <property type="match status" value="1"/>
</dbReference>
<protein>
    <recommendedName>
        <fullName evidence="4">Phosphorylated adapter RNA export protein</fullName>
    </recommendedName>
    <alternativeName>
        <fullName evidence="10">RNA U small nuclear RNA export adapter protein</fullName>
    </alternativeName>
</protein>
<dbReference type="GO" id="GO:0003723">
    <property type="term" value="F:RNA binding"/>
    <property type="evidence" value="ECO:0007669"/>
    <property type="project" value="UniProtKB-KW"/>
</dbReference>
<evidence type="ECO:0000313" key="16">
    <source>
        <dbReference type="RefSeq" id="XP_011303366.1"/>
    </source>
</evidence>
<evidence type="ECO:0000256" key="1">
    <source>
        <dbReference type="ARBA" id="ARBA00004123"/>
    </source>
</evidence>
<keyword evidence="14" id="KW-1185">Reference proteome</keyword>
<accession>A0A9R1T611</accession>
<evidence type="ECO:0000256" key="2">
    <source>
        <dbReference type="ARBA" id="ARBA00004496"/>
    </source>
</evidence>
<comment type="similarity">
    <text evidence="3">Belongs to the PHAX family.</text>
</comment>
<dbReference type="EMBL" id="GBYB01005970">
    <property type="protein sequence ID" value="JAG75737.1"/>
    <property type="molecule type" value="Transcribed_RNA"/>
</dbReference>
<keyword evidence="8" id="KW-0653">Protein transport</keyword>
<dbReference type="GO" id="GO:0015031">
    <property type="term" value="P:protein transport"/>
    <property type="evidence" value="ECO:0007669"/>
    <property type="project" value="UniProtKB-KW"/>
</dbReference>
<dbReference type="PANTHER" id="PTHR13135">
    <property type="entry name" value="CYTOSOLIC RESINIFERATOXIN BINDING PROTEIN RBP-26"/>
    <property type="match status" value="1"/>
</dbReference>
<evidence type="ECO:0000256" key="11">
    <source>
        <dbReference type="SAM" id="MobiDB-lite"/>
    </source>
</evidence>
<gene>
    <name evidence="13" type="primary">PHAX</name>
    <name evidence="15 16 17" type="synonym">Phax</name>
    <name evidence="13" type="ORF">g.26807</name>
</gene>
<feature type="compositionally biased region" description="Basic and acidic residues" evidence="11">
    <location>
        <begin position="146"/>
        <end position="156"/>
    </location>
</feature>
<feature type="region of interest" description="Disordered" evidence="11">
    <location>
        <begin position="134"/>
        <end position="156"/>
    </location>
</feature>
<dbReference type="GO" id="GO:0005737">
    <property type="term" value="C:cytoplasm"/>
    <property type="evidence" value="ECO:0007669"/>
    <property type="project" value="UniProtKB-SubCell"/>
</dbReference>
<evidence type="ECO:0000313" key="14">
    <source>
        <dbReference type="Proteomes" id="UP000694866"/>
    </source>
</evidence>
<name>A0A0C9RCD8_9HYME</name>
<dbReference type="CTD" id="51808"/>
<evidence type="ECO:0000313" key="17">
    <source>
        <dbReference type="RefSeq" id="XP_011303367.1"/>
    </source>
</evidence>
<evidence type="ECO:0000256" key="8">
    <source>
        <dbReference type="ARBA" id="ARBA00022927"/>
    </source>
</evidence>
<feature type="compositionally biased region" description="Acidic residues" evidence="11">
    <location>
        <begin position="1"/>
        <end position="19"/>
    </location>
</feature>
<dbReference type="OrthoDB" id="20573at2759"/>
<evidence type="ECO:0000256" key="3">
    <source>
        <dbReference type="ARBA" id="ARBA00006094"/>
    </source>
</evidence>
<accession>A0A9R1T640</accession>
<evidence type="ECO:0000256" key="6">
    <source>
        <dbReference type="ARBA" id="ARBA00022490"/>
    </source>
</evidence>
<proteinExistence type="inferred from homology"/>
<keyword evidence="9" id="KW-0539">Nucleus</keyword>
<keyword evidence="5" id="KW-0813">Transport</keyword>
<dbReference type="InterPro" id="IPR019385">
    <property type="entry name" value="PHAX_RNA-binding_domain"/>
</dbReference>
<reference evidence="15 16" key="2">
    <citation type="submission" date="2025-04" db="UniProtKB">
        <authorList>
            <consortium name="RefSeq"/>
        </authorList>
    </citation>
    <scope>IDENTIFICATION</scope>
    <source>
        <strain evidence="15 16">USDA-PBARC FA_bdor</strain>
        <tissue evidence="15 16">Whole organism</tissue>
    </source>
</reference>
<feature type="compositionally biased region" description="Basic residues" evidence="11">
    <location>
        <begin position="66"/>
        <end position="78"/>
    </location>
</feature>
<evidence type="ECO:0000259" key="12">
    <source>
        <dbReference type="Pfam" id="PF10258"/>
    </source>
</evidence>
<dbReference type="RefSeq" id="XP_011303367.1">
    <property type="nucleotide sequence ID" value="XM_011305065.1"/>
</dbReference>
<evidence type="ECO:0000313" key="15">
    <source>
        <dbReference type="RefSeq" id="XP_011303365.1"/>
    </source>
</evidence>
<sequence>MEEESLELEDGEVVEDEPIDSFGPYNVLQRPHTVVTNVKPPKPTYSDDSDETSESPSDSDSDSALRKQKRPKIKAKRRKTEEPKKIDKYKIWCTQVQEEVLTEDLVSCGVTRKMHQGRNVENYDLPTDFRVNGYNLGNSSEDEREVEPRRTNKRTNADRKNVKLRLGKRQNSMDVDHQKGEGRTIAELSTSIEGTDEEVAVDIAEKLNEKKDSLIKKVVDILGKEKAIEFYQKTKKIEEDGGMLIMNGSRRRTPGGVYLYLVKNDDHIPQEKIRQVFLVDKKECTEKKRADQRDKIRQKAKELMRNGSEKDLPALLTRAELSTRQIAEEARLRRGEGMERDPVDSDRPVSNPPPSPVTDDPDHSEQVIGHHQRRIEDYSDDFLDLGADIDDMEML</sequence>
<feature type="region of interest" description="Disordered" evidence="11">
    <location>
        <begin position="329"/>
        <end position="377"/>
    </location>
</feature>
<reference evidence="13" key="1">
    <citation type="submission" date="2015-01" db="EMBL/GenBank/DDBJ databases">
        <title>Transcriptome Assembly of Fopius arisanus.</title>
        <authorList>
            <person name="Geib S."/>
        </authorList>
    </citation>
    <scope>NUCLEOTIDE SEQUENCE</scope>
</reference>
<dbReference type="PANTHER" id="PTHR13135:SF0">
    <property type="entry name" value="PHOSPHORYLATED ADAPTER RNA EXPORT PROTEIN"/>
    <property type="match status" value="1"/>
</dbReference>
<feature type="compositionally biased region" description="Basic and acidic residues" evidence="11">
    <location>
        <begin position="329"/>
        <end position="347"/>
    </location>
</feature>
<accession>A0A9R1T600</accession>
<organism evidence="13">
    <name type="scientific">Fopius arisanus</name>
    <dbReference type="NCBI Taxonomy" id="64838"/>
    <lineage>
        <taxon>Eukaryota</taxon>
        <taxon>Metazoa</taxon>
        <taxon>Ecdysozoa</taxon>
        <taxon>Arthropoda</taxon>
        <taxon>Hexapoda</taxon>
        <taxon>Insecta</taxon>
        <taxon>Pterygota</taxon>
        <taxon>Neoptera</taxon>
        <taxon>Endopterygota</taxon>
        <taxon>Hymenoptera</taxon>
        <taxon>Apocrita</taxon>
        <taxon>Ichneumonoidea</taxon>
        <taxon>Braconidae</taxon>
        <taxon>Opiinae</taxon>
        <taxon>Fopius</taxon>
    </lineage>
</organism>
<dbReference type="RefSeq" id="XP_011303366.1">
    <property type="nucleotide sequence ID" value="XM_011305064.1"/>
</dbReference>
<evidence type="ECO:0000256" key="5">
    <source>
        <dbReference type="ARBA" id="ARBA00022448"/>
    </source>
</evidence>
<keyword evidence="6" id="KW-0963">Cytoplasm</keyword>
<dbReference type="GO" id="GO:0005634">
    <property type="term" value="C:nucleus"/>
    <property type="evidence" value="ECO:0007669"/>
    <property type="project" value="UniProtKB-SubCell"/>
</dbReference>
<feature type="region of interest" description="Disordered" evidence="11">
    <location>
        <begin position="1"/>
        <end position="81"/>
    </location>
</feature>
<feature type="compositionally biased region" description="Acidic residues" evidence="11">
    <location>
        <begin position="47"/>
        <end position="61"/>
    </location>
</feature>
<dbReference type="InterPro" id="IPR038092">
    <property type="entry name" value="PHAX_RNA-binding_sf"/>
</dbReference>
<dbReference type="InterPro" id="IPR039047">
    <property type="entry name" value="PHAX"/>
</dbReference>
<evidence type="ECO:0000256" key="9">
    <source>
        <dbReference type="ARBA" id="ARBA00023242"/>
    </source>
</evidence>
<feature type="domain" description="Phosphorylated adapter RNA export protein RNA-binding" evidence="12">
    <location>
        <begin position="199"/>
        <end position="281"/>
    </location>
</feature>
<dbReference type="GeneID" id="105266704"/>
<evidence type="ECO:0000256" key="10">
    <source>
        <dbReference type="ARBA" id="ARBA00030834"/>
    </source>
</evidence>
<evidence type="ECO:0000313" key="13">
    <source>
        <dbReference type="EMBL" id="JAG75737.1"/>
    </source>
</evidence>
<dbReference type="GO" id="GO:0006408">
    <property type="term" value="P:snRNA export from nucleus"/>
    <property type="evidence" value="ECO:0007669"/>
    <property type="project" value="InterPro"/>
</dbReference>
<evidence type="ECO:0000256" key="7">
    <source>
        <dbReference type="ARBA" id="ARBA00022884"/>
    </source>
</evidence>
<dbReference type="AlphaFoldDB" id="A0A0C9RCD8"/>
<dbReference type="KEGG" id="fas:105266704"/>
<dbReference type="Proteomes" id="UP000694866">
    <property type="component" value="Unplaced"/>
</dbReference>